<evidence type="ECO:0000313" key="2">
    <source>
        <dbReference type="EMBL" id="GIL31371.1"/>
    </source>
</evidence>
<dbReference type="Proteomes" id="UP000614996">
    <property type="component" value="Unassembled WGS sequence"/>
</dbReference>
<feature type="region of interest" description="Disordered" evidence="1">
    <location>
        <begin position="33"/>
        <end position="71"/>
    </location>
</feature>
<evidence type="ECO:0000313" key="3">
    <source>
        <dbReference type="Proteomes" id="UP000614996"/>
    </source>
</evidence>
<comment type="caution">
    <text evidence="2">The sequence shown here is derived from an EMBL/GenBank/DDBJ whole genome shotgun (WGS) entry which is preliminary data.</text>
</comment>
<name>A0A8J4EP72_9ACTN</name>
<organism evidence="2 3">
    <name type="scientific">Actinocatenispora comari</name>
    <dbReference type="NCBI Taxonomy" id="2807577"/>
    <lineage>
        <taxon>Bacteria</taxon>
        <taxon>Bacillati</taxon>
        <taxon>Actinomycetota</taxon>
        <taxon>Actinomycetes</taxon>
        <taxon>Micromonosporales</taxon>
        <taxon>Micromonosporaceae</taxon>
        <taxon>Actinocatenispora</taxon>
    </lineage>
</organism>
<dbReference type="EMBL" id="BOPO01000142">
    <property type="protein sequence ID" value="GIL31371.1"/>
    <property type="molecule type" value="Genomic_DNA"/>
</dbReference>
<sequence length="71" mass="7248">MRGEGFAPSSRSFPAKGAAPLAIPAQPPVLLPIDAEQPSKKNGAPARPTHHGHARVARVASHRGQLVVGAG</sequence>
<dbReference type="AlphaFoldDB" id="A0A8J4EP72"/>
<feature type="region of interest" description="Disordered" evidence="1">
    <location>
        <begin position="1"/>
        <end position="20"/>
    </location>
</feature>
<protein>
    <submittedName>
        <fullName evidence="2">Uncharacterized protein</fullName>
    </submittedName>
</protein>
<evidence type="ECO:0000256" key="1">
    <source>
        <dbReference type="SAM" id="MobiDB-lite"/>
    </source>
</evidence>
<gene>
    <name evidence="2" type="ORF">NUM_66250</name>
</gene>
<keyword evidence="3" id="KW-1185">Reference proteome</keyword>
<reference evidence="3" key="1">
    <citation type="journal article" date="2021" name="Int. J. Syst. Evol. Microbiol.">
        <title>Actinocatenispora comari sp. nov., an endophytic actinomycete isolated from aerial parts of Comarum salesowianum.</title>
        <authorList>
            <person name="Oyunbileg N."/>
            <person name="Iizaka Y."/>
            <person name="Hamada M."/>
            <person name="Davaapurev B.O."/>
            <person name="Fukumoto A."/>
            <person name="Tsetseg B."/>
            <person name="Kato F."/>
            <person name="Tamura T."/>
            <person name="Batkhuu J."/>
            <person name="Anzai Y."/>
        </authorList>
    </citation>
    <scope>NUCLEOTIDE SEQUENCE [LARGE SCALE GENOMIC DNA]</scope>
    <source>
        <strain evidence="3">NUM-2625</strain>
    </source>
</reference>
<accession>A0A8J4EP72</accession>
<proteinExistence type="predicted"/>